<keyword evidence="3 6" id="KW-0133">Cell shape</keyword>
<dbReference type="PANTHER" id="PTHR30582:SF33">
    <property type="entry name" value="EXPORTED PROTEIN"/>
    <property type="match status" value="1"/>
</dbReference>
<dbReference type="EMBL" id="AZFT01000053">
    <property type="protein sequence ID" value="KRL83923.1"/>
    <property type="molecule type" value="Genomic_DNA"/>
</dbReference>
<comment type="caution">
    <text evidence="8">The sequence shown here is derived from an EMBL/GenBank/DDBJ whole genome shotgun (WGS) entry which is preliminary data.</text>
</comment>
<organism evidence="8 9">
    <name type="scientific">Ligilactobacillus apodemi DSM 16634 = JCM 16172</name>
    <dbReference type="NCBI Taxonomy" id="1423724"/>
    <lineage>
        <taxon>Bacteria</taxon>
        <taxon>Bacillati</taxon>
        <taxon>Bacillota</taxon>
        <taxon>Bacilli</taxon>
        <taxon>Lactobacillales</taxon>
        <taxon>Lactobacillaceae</taxon>
        <taxon>Ligilactobacillus</taxon>
    </lineage>
</organism>
<evidence type="ECO:0000313" key="8">
    <source>
        <dbReference type="EMBL" id="KRL83923.1"/>
    </source>
</evidence>
<dbReference type="SUPFAM" id="SSF143985">
    <property type="entry name" value="L,D-transpeptidase pre-catalytic domain-like"/>
    <property type="match status" value="1"/>
</dbReference>
<dbReference type="Proteomes" id="UP000051324">
    <property type="component" value="Unassembled WGS sequence"/>
</dbReference>
<keyword evidence="4 6" id="KW-0573">Peptidoglycan synthesis</keyword>
<dbReference type="GO" id="GO:0008360">
    <property type="term" value="P:regulation of cell shape"/>
    <property type="evidence" value="ECO:0007669"/>
    <property type="project" value="UniProtKB-UniRule"/>
</dbReference>
<proteinExistence type="predicted"/>
<evidence type="ECO:0000256" key="6">
    <source>
        <dbReference type="PROSITE-ProRule" id="PRU01373"/>
    </source>
</evidence>
<evidence type="ECO:0000256" key="5">
    <source>
        <dbReference type="ARBA" id="ARBA00023316"/>
    </source>
</evidence>
<evidence type="ECO:0000259" key="7">
    <source>
        <dbReference type="PROSITE" id="PS52029"/>
    </source>
</evidence>
<feature type="active site" description="Nucleophile" evidence="6">
    <location>
        <position position="423"/>
    </location>
</feature>
<dbReference type="CDD" id="cd16913">
    <property type="entry name" value="YkuD_like"/>
    <property type="match status" value="1"/>
</dbReference>
<evidence type="ECO:0000256" key="3">
    <source>
        <dbReference type="ARBA" id="ARBA00022960"/>
    </source>
</evidence>
<comment type="pathway">
    <text evidence="1 6">Cell wall biogenesis; peptidoglycan biosynthesis.</text>
</comment>
<keyword evidence="9" id="KW-1185">Reference proteome</keyword>
<dbReference type="GO" id="GO:0071972">
    <property type="term" value="F:peptidoglycan L,D-transpeptidase activity"/>
    <property type="evidence" value="ECO:0007669"/>
    <property type="project" value="TreeGrafter"/>
</dbReference>
<feature type="domain" description="L,D-TPase catalytic" evidence="7">
    <location>
        <begin position="322"/>
        <end position="447"/>
    </location>
</feature>
<dbReference type="eggNOG" id="COG1376">
    <property type="taxonomic scope" value="Bacteria"/>
</dbReference>
<dbReference type="AlphaFoldDB" id="A0A0R1TYK5"/>
<feature type="active site" description="Proton donor/acceptor" evidence="6">
    <location>
        <position position="402"/>
    </location>
</feature>
<sequence>MLALICGGYFIYQQQTHFNKNVQINGVNVGGLTAKEAEEKLAALKVTKKVYLDNKLIYTSQPADSEFTSKDISKFEAALKKQATIFPSSKKQSFTITPTTSNGKSTASLATNVKNVLTEANKTRTAAVDAYAILKNGKVSVVSAKKGDQYDVSVLLKQLAKQEGQEKIYLKAKYIQPVSADSTEVKTEVTKLKELAKRKLTYTVQTTKYELSASDLVTSARYQNGKYELDTTALKNKIAEINQSQSTLNKSFTFKTTEGNEIQVQGGTYGWAISTTKAEKTLTNALLNNKTSVDAKSDVYGEGYNTGGIGYDVTTNNGIGTTYVEVSIQKQHLWAYKNGQLVASIDVVTGKHSTNNDTPTGVYYIMYLQTNTTLTGSKADGSSYASAVKYWAPFTLDGCGFHDADWRTNWSSTAYLDDGSLGCVNMKPSEAENVYNNLSQNEPVVIY</sequence>
<gene>
    <name evidence="8" type="ORF">FC32_GL001191</name>
</gene>
<evidence type="ECO:0000256" key="4">
    <source>
        <dbReference type="ARBA" id="ARBA00022984"/>
    </source>
</evidence>
<dbReference type="GO" id="GO:0005576">
    <property type="term" value="C:extracellular region"/>
    <property type="evidence" value="ECO:0007669"/>
    <property type="project" value="TreeGrafter"/>
</dbReference>
<dbReference type="SUPFAM" id="SSF141523">
    <property type="entry name" value="L,D-transpeptidase catalytic domain-like"/>
    <property type="match status" value="1"/>
</dbReference>
<evidence type="ECO:0000256" key="1">
    <source>
        <dbReference type="ARBA" id="ARBA00004752"/>
    </source>
</evidence>
<dbReference type="PROSITE" id="PS52029">
    <property type="entry name" value="LD_TPASE"/>
    <property type="match status" value="1"/>
</dbReference>
<evidence type="ECO:0000313" key="9">
    <source>
        <dbReference type="Proteomes" id="UP000051324"/>
    </source>
</evidence>
<protein>
    <recommendedName>
        <fullName evidence="7">L,D-TPase catalytic domain-containing protein</fullName>
    </recommendedName>
</protein>
<dbReference type="InterPro" id="IPR038063">
    <property type="entry name" value="Transpep_catalytic_dom"/>
</dbReference>
<dbReference type="UniPathway" id="UPA00219"/>
<reference evidence="8 9" key="1">
    <citation type="journal article" date="2015" name="Genome Announc.">
        <title>Expanding the biotechnology potential of lactobacilli through comparative genomics of 213 strains and associated genera.</title>
        <authorList>
            <person name="Sun Z."/>
            <person name="Harris H.M."/>
            <person name="McCann A."/>
            <person name="Guo C."/>
            <person name="Argimon S."/>
            <person name="Zhang W."/>
            <person name="Yang X."/>
            <person name="Jeffery I.B."/>
            <person name="Cooney J.C."/>
            <person name="Kagawa T.F."/>
            <person name="Liu W."/>
            <person name="Song Y."/>
            <person name="Salvetti E."/>
            <person name="Wrobel A."/>
            <person name="Rasinkangas P."/>
            <person name="Parkhill J."/>
            <person name="Rea M.C."/>
            <person name="O'Sullivan O."/>
            <person name="Ritari J."/>
            <person name="Douillard F.P."/>
            <person name="Paul Ross R."/>
            <person name="Yang R."/>
            <person name="Briner A.E."/>
            <person name="Felis G.E."/>
            <person name="de Vos W.M."/>
            <person name="Barrangou R."/>
            <person name="Klaenhammer T.R."/>
            <person name="Caufield P.W."/>
            <person name="Cui Y."/>
            <person name="Zhang H."/>
            <person name="O'Toole P.W."/>
        </authorList>
    </citation>
    <scope>NUCLEOTIDE SEQUENCE [LARGE SCALE GENOMIC DNA]</scope>
    <source>
        <strain evidence="8 9">DSM 16634</strain>
    </source>
</reference>
<dbReference type="GO" id="GO:0018104">
    <property type="term" value="P:peptidoglycan-protein cross-linking"/>
    <property type="evidence" value="ECO:0007669"/>
    <property type="project" value="TreeGrafter"/>
</dbReference>
<dbReference type="InterPro" id="IPR005490">
    <property type="entry name" value="LD_TPept_cat_dom"/>
</dbReference>
<dbReference type="GO" id="GO:0016740">
    <property type="term" value="F:transferase activity"/>
    <property type="evidence" value="ECO:0007669"/>
    <property type="project" value="UniProtKB-KW"/>
</dbReference>
<dbReference type="PATRIC" id="fig|1423724.4.peg.1240"/>
<dbReference type="InterPro" id="IPR038054">
    <property type="entry name" value="LD_TPept-like_central_sf"/>
</dbReference>
<dbReference type="OrthoDB" id="3176960at2"/>
<dbReference type="PANTHER" id="PTHR30582">
    <property type="entry name" value="L,D-TRANSPEPTIDASE"/>
    <property type="match status" value="1"/>
</dbReference>
<evidence type="ECO:0000256" key="2">
    <source>
        <dbReference type="ARBA" id="ARBA00022679"/>
    </source>
</evidence>
<name>A0A0R1TYK5_9LACO</name>
<dbReference type="Gene3D" id="3.10.20.800">
    <property type="match status" value="1"/>
</dbReference>
<dbReference type="InterPro" id="IPR050979">
    <property type="entry name" value="LD-transpeptidase"/>
</dbReference>
<dbReference type="Pfam" id="PF03734">
    <property type="entry name" value="YkuD"/>
    <property type="match status" value="1"/>
</dbReference>
<dbReference type="Gene3D" id="2.40.440.10">
    <property type="entry name" value="L,D-transpeptidase catalytic domain-like"/>
    <property type="match status" value="1"/>
</dbReference>
<keyword evidence="2" id="KW-0808">Transferase</keyword>
<dbReference type="GO" id="GO:0071555">
    <property type="term" value="P:cell wall organization"/>
    <property type="evidence" value="ECO:0007669"/>
    <property type="project" value="UniProtKB-UniRule"/>
</dbReference>
<accession>A0A0R1TYK5</accession>
<dbReference type="InterPro" id="IPR022029">
    <property type="entry name" value="YoaR-like_PG-bd"/>
</dbReference>
<dbReference type="STRING" id="1423724.FC32_GL001191"/>
<dbReference type="Pfam" id="PF12229">
    <property type="entry name" value="PG_binding_4"/>
    <property type="match status" value="1"/>
</dbReference>
<keyword evidence="5 6" id="KW-0961">Cell wall biogenesis/degradation</keyword>